<dbReference type="Proteomes" id="UP001432046">
    <property type="component" value="Chromosome"/>
</dbReference>
<reference evidence="1" key="1">
    <citation type="journal article" date="2021" name="Int. J. Syst. Evol. Microbiol.">
        <title>Bradyrhizobium septentrionale sp. nov. (sv. septentrionale) and Bradyrhizobium quebecense sp. nov. (sv. septentrionale) associated with legumes native to Canada possess rearranged symbiosis genes and numerous insertion sequences.</title>
        <authorList>
            <person name="Bromfield E.S.P."/>
            <person name="Cloutier S."/>
        </authorList>
    </citation>
    <scope>NUCLEOTIDE SEQUENCE</scope>
    <source>
        <strain evidence="1">5S5</strain>
    </source>
</reference>
<organism evidence="1 2">
    <name type="scientific">Bradyrhizobium septentrionale</name>
    <dbReference type="NCBI Taxonomy" id="1404411"/>
    <lineage>
        <taxon>Bacteria</taxon>
        <taxon>Pseudomonadati</taxon>
        <taxon>Pseudomonadota</taxon>
        <taxon>Alphaproteobacteria</taxon>
        <taxon>Hyphomicrobiales</taxon>
        <taxon>Nitrobacteraceae</taxon>
        <taxon>Bradyrhizobium</taxon>
    </lineage>
</organism>
<name>A0ABZ2PBL5_9BRAD</name>
<sequence>MPASGVKQTTARFVGLSVLSMILFGGTRSQNGADIFQRSSINTS</sequence>
<evidence type="ECO:0000313" key="2">
    <source>
        <dbReference type="Proteomes" id="UP001432046"/>
    </source>
</evidence>
<accession>A0ABZ2PBL5</accession>
<evidence type="ECO:0000313" key="1">
    <source>
        <dbReference type="EMBL" id="WXC83979.1"/>
    </source>
</evidence>
<keyword evidence="2" id="KW-1185">Reference proteome</keyword>
<gene>
    <name evidence="1" type="ORF">WDK88_21570</name>
</gene>
<protein>
    <submittedName>
        <fullName evidence="1">Uncharacterized protein</fullName>
    </submittedName>
</protein>
<reference evidence="1" key="2">
    <citation type="submission" date="2024-03" db="EMBL/GenBank/DDBJ databases">
        <authorList>
            <person name="Bromfield E.S.P."/>
            <person name="Cloutier S."/>
        </authorList>
    </citation>
    <scope>NUCLEOTIDE SEQUENCE</scope>
    <source>
        <strain evidence="1">5S5</strain>
    </source>
</reference>
<dbReference type="RefSeq" id="WP_256375165.1">
    <property type="nucleotide sequence ID" value="NZ_CP088285.1"/>
</dbReference>
<dbReference type="EMBL" id="CP147711">
    <property type="protein sequence ID" value="WXC83979.1"/>
    <property type="molecule type" value="Genomic_DNA"/>
</dbReference>
<proteinExistence type="predicted"/>